<dbReference type="Proteomes" id="UP000260665">
    <property type="component" value="Unassembled WGS sequence"/>
</dbReference>
<dbReference type="OrthoDB" id="8884837at2"/>
<reference evidence="2 3" key="1">
    <citation type="submission" date="2018-05" db="EMBL/GenBank/DDBJ databases">
        <title>Rhodoferax soyangensis sp.nov., isolated from an oligotrophic freshwater lake.</title>
        <authorList>
            <person name="Park M."/>
        </authorList>
    </citation>
    <scope>NUCLEOTIDE SEQUENCE [LARGE SCALE GENOMIC DNA]</scope>
    <source>
        <strain evidence="2 3">IMCC26218</strain>
    </source>
</reference>
<comment type="caution">
    <text evidence="2">The sequence shown here is derived from an EMBL/GenBank/DDBJ whole genome shotgun (WGS) entry which is preliminary data.</text>
</comment>
<dbReference type="RefSeq" id="WP_117178376.1">
    <property type="nucleotide sequence ID" value="NZ_QFZK01000009.1"/>
</dbReference>
<evidence type="ECO:0000313" key="2">
    <source>
        <dbReference type="EMBL" id="RFO96176.1"/>
    </source>
</evidence>
<protein>
    <submittedName>
        <fullName evidence="2">Uncharacterized protein</fullName>
    </submittedName>
</protein>
<sequence>MALALILFFLVAALCLLVLDLYRRSRHTLILQVPGGLRFEAQKFSVQINRQQQDMQVQCSWALLTPPSESVPQQPVQPGAVDHRFAAVGIAVEVRHCEQHQEGVSAPVRTGRFDIVIRDADGTQLTIARVNGAVAASFKYFYLQVRVWIDKLEKRLERERIERLRAEAVEEQARQHAELMAGLRADKPTHEPLSETDCNAMAEAQIASWRQAAGFTGQHSAHHTDPKGEVLWFVDLAADGRITLHAHKQTIHATLLGARIVATMGEIEVGVRDAYWTEDNPDLCVFLVLKGHSVESRRAWKERLEILGNGLAVGSAA</sequence>
<evidence type="ECO:0000256" key="1">
    <source>
        <dbReference type="SAM" id="Coils"/>
    </source>
</evidence>
<name>A0A3E1R9Y4_9BURK</name>
<gene>
    <name evidence="2" type="ORF">DIC66_14325</name>
</gene>
<keyword evidence="1" id="KW-0175">Coiled coil</keyword>
<dbReference type="EMBL" id="QFZK01000009">
    <property type="protein sequence ID" value="RFO96176.1"/>
    <property type="molecule type" value="Genomic_DNA"/>
</dbReference>
<proteinExistence type="predicted"/>
<dbReference type="AlphaFoldDB" id="A0A3E1R9Y4"/>
<organism evidence="2 3">
    <name type="scientific">Rhodoferax lacus</name>
    <dbReference type="NCBI Taxonomy" id="2184758"/>
    <lineage>
        <taxon>Bacteria</taxon>
        <taxon>Pseudomonadati</taxon>
        <taxon>Pseudomonadota</taxon>
        <taxon>Betaproteobacteria</taxon>
        <taxon>Burkholderiales</taxon>
        <taxon>Comamonadaceae</taxon>
        <taxon>Rhodoferax</taxon>
    </lineage>
</organism>
<keyword evidence="3" id="KW-1185">Reference proteome</keyword>
<accession>A0A3E1R9Y4</accession>
<evidence type="ECO:0000313" key="3">
    <source>
        <dbReference type="Proteomes" id="UP000260665"/>
    </source>
</evidence>
<feature type="coiled-coil region" evidence="1">
    <location>
        <begin position="149"/>
        <end position="186"/>
    </location>
</feature>